<dbReference type="GO" id="GO:0016791">
    <property type="term" value="F:phosphatase activity"/>
    <property type="evidence" value="ECO:0007669"/>
    <property type="project" value="TreeGrafter"/>
</dbReference>
<protein>
    <submittedName>
        <fullName evidence="3">Histidine phosphatase family protein</fullName>
    </submittedName>
</protein>
<feature type="binding site" evidence="2">
    <location>
        <begin position="13"/>
        <end position="20"/>
    </location>
    <ligand>
        <name>substrate</name>
    </ligand>
</feature>
<dbReference type="AlphaFoldDB" id="A0A7X1SS30"/>
<dbReference type="GO" id="GO:0005737">
    <property type="term" value="C:cytoplasm"/>
    <property type="evidence" value="ECO:0007669"/>
    <property type="project" value="TreeGrafter"/>
</dbReference>
<dbReference type="Pfam" id="PF00300">
    <property type="entry name" value="His_Phos_1"/>
    <property type="match status" value="1"/>
</dbReference>
<dbReference type="Gene3D" id="3.40.50.1240">
    <property type="entry name" value="Phosphoglycerate mutase-like"/>
    <property type="match status" value="1"/>
</dbReference>
<feature type="non-terminal residue" evidence="3">
    <location>
        <position position="201"/>
    </location>
</feature>
<keyword evidence="4" id="KW-1185">Reference proteome</keyword>
<reference evidence="3 4" key="1">
    <citation type="submission" date="2019-10" db="EMBL/GenBank/DDBJ databases">
        <title>Gluconobacter aidae sp. nov., a novel species of acetic acid bacteria isolated in Thailand.</title>
        <authorList>
            <person name="Yukphan P."/>
            <person name="Charoenyingcharoen P."/>
            <person name="Malimas S."/>
            <person name="Muramatsu Y."/>
            <person name="Nakagawa Y."/>
            <person name="Tanasupawat S."/>
            <person name="Yamada Y."/>
        </authorList>
    </citation>
    <scope>NUCLEOTIDE SEQUENCE [LARGE SCALE GENOMIC DNA]</scope>
    <source>
        <strain evidence="3 4">AC10</strain>
    </source>
</reference>
<dbReference type="Proteomes" id="UP000432209">
    <property type="component" value="Unassembled WGS sequence"/>
</dbReference>
<evidence type="ECO:0000256" key="1">
    <source>
        <dbReference type="PIRSR" id="PIRSR613078-1"/>
    </source>
</evidence>
<sequence length="201" mass="22112">MSQLIPRPYWYLRHGETDWNRQGLAQGSTDIPLNATGEQQAVLAGRALADLFRSGRKPFSRILSSPLTRALATAKTVQTVIEEACALRLPLEVDDDLREVCFGIQEGTLMGDWYKPWIEQGFVPQDAESFHALTARAARAVNTALNSPETPLIVAHGALFRGLRCAMQLPVDVRLPNAVPLVLTPTETGWDIEVTPLQAAQ</sequence>
<dbReference type="CDD" id="cd07067">
    <property type="entry name" value="HP_PGM_like"/>
    <property type="match status" value="1"/>
</dbReference>
<evidence type="ECO:0000256" key="2">
    <source>
        <dbReference type="PIRSR" id="PIRSR613078-2"/>
    </source>
</evidence>
<proteinExistence type="predicted"/>
<dbReference type="PANTHER" id="PTHR48100">
    <property type="entry name" value="BROAD-SPECIFICITY PHOSPHATASE YOR283W-RELATED"/>
    <property type="match status" value="1"/>
</dbReference>
<dbReference type="PANTHER" id="PTHR48100:SF59">
    <property type="entry name" value="ADENOSYLCOBALAMIN_ALPHA-RIBAZOLE PHOSPHATASE"/>
    <property type="match status" value="1"/>
</dbReference>
<accession>A0A7X1SS30</accession>
<comment type="caution">
    <text evidence="3">The sequence shown here is derived from an EMBL/GenBank/DDBJ whole genome shotgun (WGS) entry which is preliminary data.</text>
</comment>
<evidence type="ECO:0000313" key="3">
    <source>
        <dbReference type="EMBL" id="MQR99757.1"/>
    </source>
</evidence>
<feature type="active site" description="Tele-phosphohistidine intermediate" evidence="1">
    <location>
        <position position="14"/>
    </location>
</feature>
<dbReference type="SMART" id="SM00855">
    <property type="entry name" value="PGAM"/>
    <property type="match status" value="1"/>
</dbReference>
<feature type="binding site" evidence="2">
    <location>
        <position position="69"/>
    </location>
    <ligand>
        <name>substrate</name>
    </ligand>
</feature>
<dbReference type="RefSeq" id="WP_153431410.1">
    <property type="nucleotide sequence ID" value="NZ_WIPH01000030.1"/>
</dbReference>
<dbReference type="InterPro" id="IPR013078">
    <property type="entry name" value="His_Pase_superF_clade-1"/>
</dbReference>
<name>A0A7X1SS30_9PROT</name>
<evidence type="ECO:0000313" key="4">
    <source>
        <dbReference type="Proteomes" id="UP000432209"/>
    </source>
</evidence>
<organism evidence="3 4">
    <name type="scientific">Gluconobacter aidae</name>
    <dbReference type="NCBI Taxonomy" id="2662454"/>
    <lineage>
        <taxon>Bacteria</taxon>
        <taxon>Pseudomonadati</taxon>
        <taxon>Pseudomonadota</taxon>
        <taxon>Alphaproteobacteria</taxon>
        <taxon>Acetobacterales</taxon>
        <taxon>Acetobacteraceae</taxon>
        <taxon>Gluconobacter</taxon>
    </lineage>
</organism>
<gene>
    <name evidence="3" type="ORF">GFJ39_11230</name>
</gene>
<dbReference type="SUPFAM" id="SSF53254">
    <property type="entry name" value="Phosphoglycerate mutase-like"/>
    <property type="match status" value="1"/>
</dbReference>
<dbReference type="InterPro" id="IPR029033">
    <property type="entry name" value="His_PPase_superfam"/>
</dbReference>
<feature type="active site" description="Proton donor/acceptor" evidence="1">
    <location>
        <position position="99"/>
    </location>
</feature>
<dbReference type="EMBL" id="WIPH01000030">
    <property type="protein sequence ID" value="MQR99757.1"/>
    <property type="molecule type" value="Genomic_DNA"/>
</dbReference>
<dbReference type="InterPro" id="IPR050275">
    <property type="entry name" value="PGM_Phosphatase"/>
</dbReference>